<accession>A0AC35TJL1</accession>
<dbReference type="WBParaSite" id="RSKR_0000126300.1">
    <property type="protein sequence ID" value="RSKR_0000126300.1"/>
    <property type="gene ID" value="RSKR_0000126300"/>
</dbReference>
<dbReference type="Proteomes" id="UP000095286">
    <property type="component" value="Unplaced"/>
</dbReference>
<reference evidence="2" key="1">
    <citation type="submission" date="2016-11" db="UniProtKB">
        <authorList>
            <consortium name="WormBaseParasite"/>
        </authorList>
    </citation>
    <scope>IDENTIFICATION</scope>
    <source>
        <strain evidence="2">KR3021</strain>
    </source>
</reference>
<protein>
    <submittedName>
        <fullName evidence="2">DUF559 domain-containing protein</fullName>
    </submittedName>
</protein>
<organism evidence="1 2">
    <name type="scientific">Rhabditophanes sp. KR3021</name>
    <dbReference type="NCBI Taxonomy" id="114890"/>
    <lineage>
        <taxon>Eukaryota</taxon>
        <taxon>Metazoa</taxon>
        <taxon>Ecdysozoa</taxon>
        <taxon>Nematoda</taxon>
        <taxon>Chromadorea</taxon>
        <taxon>Rhabditida</taxon>
        <taxon>Tylenchina</taxon>
        <taxon>Panagrolaimomorpha</taxon>
        <taxon>Strongyloidoidea</taxon>
        <taxon>Alloionematidae</taxon>
        <taxon>Rhabditophanes</taxon>
    </lineage>
</organism>
<sequence>MVFVCRSPTCQCKQHLYVSTLNDKLGHFGSSNHISGCSYYNGNKKICDCRKLKNSSPKIYQQLCKDSTCDNRGISNFEELGNSSNKKACFICVNQKCRKHFVSTISDRTYHKTGCPNCVKVSKFHYMTRDFLNEFNLNGAKLAFDVEKSFTDLRGDSRELAFDFIVEDNLLIEIDGDYHFKPSGGQNG</sequence>
<name>A0AC35TJL1_9BILA</name>
<evidence type="ECO:0000313" key="2">
    <source>
        <dbReference type="WBParaSite" id="RSKR_0000126300.1"/>
    </source>
</evidence>
<proteinExistence type="predicted"/>
<evidence type="ECO:0000313" key="1">
    <source>
        <dbReference type="Proteomes" id="UP000095286"/>
    </source>
</evidence>